<accession>A0A8T6R4H8</accession>
<dbReference type="RefSeq" id="WP_165566535.1">
    <property type="nucleotide sequence ID" value="NZ_SAYU02000028.1"/>
</dbReference>
<dbReference type="Proteomes" id="UP000287866">
    <property type="component" value="Unassembled WGS sequence"/>
</dbReference>
<evidence type="ECO:0000256" key="1">
    <source>
        <dbReference type="SAM" id="MobiDB-lite"/>
    </source>
</evidence>
<protein>
    <submittedName>
        <fullName evidence="2">Uncharacterized protein</fullName>
    </submittedName>
</protein>
<reference evidence="2" key="1">
    <citation type="submission" date="2020-03" db="EMBL/GenBank/DDBJ databases">
        <title>Phycicoccus flavus sp. nov., a novel endophytic actinobacterium isolated from branch of Kandelia candel.</title>
        <authorList>
            <person name="Tuo L."/>
        </authorList>
    </citation>
    <scope>NUCLEOTIDE SEQUENCE</scope>
    <source>
        <strain evidence="2">CMS6Z-2</strain>
    </source>
</reference>
<comment type="caution">
    <text evidence="2">The sequence shown here is derived from an EMBL/GenBank/DDBJ whole genome shotgun (WGS) entry which is preliminary data.</text>
</comment>
<organism evidence="2 3">
    <name type="scientific">Phycicoccus flavus</name>
    <dbReference type="NCBI Taxonomy" id="2502783"/>
    <lineage>
        <taxon>Bacteria</taxon>
        <taxon>Bacillati</taxon>
        <taxon>Actinomycetota</taxon>
        <taxon>Actinomycetes</taxon>
        <taxon>Micrococcales</taxon>
        <taxon>Intrasporangiaceae</taxon>
        <taxon>Phycicoccus</taxon>
    </lineage>
</organism>
<feature type="region of interest" description="Disordered" evidence="1">
    <location>
        <begin position="1"/>
        <end position="29"/>
    </location>
</feature>
<keyword evidence="3" id="KW-1185">Reference proteome</keyword>
<gene>
    <name evidence="2" type="ORF">EPD83_009950</name>
</gene>
<dbReference type="EMBL" id="SAYU02000028">
    <property type="protein sequence ID" value="NHA68370.1"/>
    <property type="molecule type" value="Genomic_DNA"/>
</dbReference>
<evidence type="ECO:0000313" key="3">
    <source>
        <dbReference type="Proteomes" id="UP000287866"/>
    </source>
</evidence>
<proteinExistence type="predicted"/>
<name>A0A8T6R4H8_9MICO</name>
<dbReference type="AlphaFoldDB" id="A0A8T6R4H8"/>
<sequence>MTDPTTGDAGAATAVPASPSAPGGPGADVVDAAARTELDRIRRRWSELPLAKAQAAAADVRRVVDEVAARTVPPATTTVPDLGPAVLADQLAVVVWDAYAAGRADGVAELLTGLRRSLP</sequence>
<evidence type="ECO:0000313" key="2">
    <source>
        <dbReference type="EMBL" id="NHA68370.1"/>
    </source>
</evidence>